<comment type="cofactor">
    <cofactor evidence="1">
        <name>K(+)</name>
        <dbReference type="ChEBI" id="CHEBI:29103"/>
    </cofactor>
</comment>
<comment type="pathway">
    <text evidence="2 13">Carbohydrate degradation; glycolysis; pyruvate from D-glyceraldehyde 3-phosphate: step 5/5.</text>
</comment>
<dbReference type="Proteomes" id="UP000053660">
    <property type="component" value="Unassembled WGS sequence"/>
</dbReference>
<dbReference type="EMBL" id="KN579742">
    <property type="protein sequence ID" value="KHJ82413.1"/>
    <property type="molecule type" value="Genomic_DNA"/>
</dbReference>
<keyword evidence="11 13" id="KW-0324">Glycolysis</keyword>
<evidence type="ECO:0000256" key="2">
    <source>
        <dbReference type="ARBA" id="ARBA00004997"/>
    </source>
</evidence>
<dbReference type="GO" id="GO:0004743">
    <property type="term" value="F:pyruvate kinase activity"/>
    <property type="evidence" value="ECO:0007669"/>
    <property type="project" value="UniProtKB-EC"/>
</dbReference>
<keyword evidence="9" id="KW-0067">ATP-binding</keyword>
<dbReference type="InterPro" id="IPR001697">
    <property type="entry name" value="Pyr_Knase"/>
</dbReference>
<dbReference type="AlphaFoldDB" id="A0A0B1SAS9"/>
<feature type="non-terminal residue" evidence="15">
    <location>
        <position position="146"/>
    </location>
</feature>
<proteinExistence type="inferred from homology"/>
<keyword evidence="5 13" id="KW-0808">Transferase</keyword>
<evidence type="ECO:0000313" key="16">
    <source>
        <dbReference type="Proteomes" id="UP000053660"/>
    </source>
</evidence>
<evidence type="ECO:0000256" key="13">
    <source>
        <dbReference type="RuleBase" id="RU000504"/>
    </source>
</evidence>
<dbReference type="EC" id="2.7.1.40" evidence="4 13"/>
<keyword evidence="12 15" id="KW-0670">Pyruvate</keyword>
<evidence type="ECO:0000256" key="12">
    <source>
        <dbReference type="ARBA" id="ARBA00023317"/>
    </source>
</evidence>
<feature type="domain" description="Pyruvate kinase barrel" evidence="14">
    <location>
        <begin position="13"/>
        <end position="129"/>
    </location>
</feature>
<evidence type="ECO:0000256" key="6">
    <source>
        <dbReference type="ARBA" id="ARBA00022723"/>
    </source>
</evidence>
<evidence type="ECO:0000256" key="11">
    <source>
        <dbReference type="ARBA" id="ARBA00023152"/>
    </source>
</evidence>
<evidence type="ECO:0000256" key="8">
    <source>
        <dbReference type="ARBA" id="ARBA00022777"/>
    </source>
</evidence>
<evidence type="ECO:0000256" key="1">
    <source>
        <dbReference type="ARBA" id="ARBA00001958"/>
    </source>
</evidence>
<dbReference type="SUPFAM" id="SSF51621">
    <property type="entry name" value="Phosphoenolpyruvate/pyruvate domain"/>
    <property type="match status" value="1"/>
</dbReference>
<dbReference type="InterPro" id="IPR015793">
    <property type="entry name" value="Pyrv_Knase_brl"/>
</dbReference>
<accession>A0A0B1SAS9</accession>
<evidence type="ECO:0000256" key="7">
    <source>
        <dbReference type="ARBA" id="ARBA00022741"/>
    </source>
</evidence>
<name>A0A0B1SAS9_OESDE</name>
<dbReference type="PANTHER" id="PTHR11817">
    <property type="entry name" value="PYRUVATE KINASE"/>
    <property type="match status" value="1"/>
</dbReference>
<protein>
    <recommendedName>
        <fullName evidence="4 13">Pyruvate kinase</fullName>
        <ecNumber evidence="4 13">2.7.1.40</ecNumber>
    </recommendedName>
</protein>
<evidence type="ECO:0000313" key="15">
    <source>
        <dbReference type="EMBL" id="KHJ82413.1"/>
    </source>
</evidence>
<evidence type="ECO:0000256" key="10">
    <source>
        <dbReference type="ARBA" id="ARBA00022842"/>
    </source>
</evidence>
<comment type="similarity">
    <text evidence="3 13">Belongs to the pyruvate kinase family.</text>
</comment>
<dbReference type="OrthoDB" id="108365at2759"/>
<comment type="catalytic activity">
    <reaction evidence="13">
        <text>pyruvate + ATP = phosphoenolpyruvate + ADP + H(+)</text>
        <dbReference type="Rhea" id="RHEA:18157"/>
        <dbReference type="ChEBI" id="CHEBI:15361"/>
        <dbReference type="ChEBI" id="CHEBI:15378"/>
        <dbReference type="ChEBI" id="CHEBI:30616"/>
        <dbReference type="ChEBI" id="CHEBI:58702"/>
        <dbReference type="ChEBI" id="CHEBI:456216"/>
        <dbReference type="EC" id="2.7.1.40"/>
    </reaction>
</comment>
<dbReference type="InterPro" id="IPR015813">
    <property type="entry name" value="Pyrv/PenolPyrv_kinase-like_dom"/>
</dbReference>
<evidence type="ECO:0000256" key="9">
    <source>
        <dbReference type="ARBA" id="ARBA00022840"/>
    </source>
</evidence>
<gene>
    <name evidence="15" type="ORF">OESDEN_17893</name>
</gene>
<dbReference type="GO" id="GO:0016301">
    <property type="term" value="F:kinase activity"/>
    <property type="evidence" value="ECO:0007669"/>
    <property type="project" value="UniProtKB-KW"/>
</dbReference>
<evidence type="ECO:0000256" key="3">
    <source>
        <dbReference type="ARBA" id="ARBA00008663"/>
    </source>
</evidence>
<dbReference type="InterPro" id="IPR040442">
    <property type="entry name" value="Pyrv_kinase-like_dom_sf"/>
</dbReference>
<dbReference type="GO" id="GO:0000287">
    <property type="term" value="F:magnesium ion binding"/>
    <property type="evidence" value="ECO:0007669"/>
    <property type="project" value="InterPro"/>
</dbReference>
<dbReference type="PRINTS" id="PR01050">
    <property type="entry name" value="PYRUVTKNASE"/>
</dbReference>
<reference evidence="15 16" key="1">
    <citation type="submission" date="2014-03" db="EMBL/GenBank/DDBJ databases">
        <title>Draft genome of the hookworm Oesophagostomum dentatum.</title>
        <authorList>
            <person name="Mitreva M."/>
        </authorList>
    </citation>
    <scope>NUCLEOTIDE SEQUENCE [LARGE SCALE GENOMIC DNA]</scope>
    <source>
        <strain evidence="15 16">OD-Hann</strain>
    </source>
</reference>
<keyword evidence="8 13" id="KW-0418">Kinase</keyword>
<dbReference type="GO" id="GO:0005524">
    <property type="term" value="F:ATP binding"/>
    <property type="evidence" value="ECO:0007669"/>
    <property type="project" value="UniProtKB-KW"/>
</dbReference>
<keyword evidence="10 13" id="KW-0460">Magnesium</keyword>
<dbReference type="Pfam" id="PF00224">
    <property type="entry name" value="PK"/>
    <property type="match status" value="1"/>
</dbReference>
<evidence type="ECO:0000256" key="5">
    <source>
        <dbReference type="ARBA" id="ARBA00022679"/>
    </source>
</evidence>
<keyword evidence="7" id="KW-0547">Nucleotide-binding</keyword>
<dbReference type="UniPathway" id="UPA00109">
    <property type="reaction ID" value="UER00188"/>
</dbReference>
<keyword evidence="16" id="KW-1185">Reference proteome</keyword>
<dbReference type="GO" id="GO:0030955">
    <property type="term" value="F:potassium ion binding"/>
    <property type="evidence" value="ECO:0007669"/>
    <property type="project" value="InterPro"/>
</dbReference>
<evidence type="ECO:0000256" key="4">
    <source>
        <dbReference type="ARBA" id="ARBA00012142"/>
    </source>
</evidence>
<evidence type="ECO:0000259" key="14">
    <source>
        <dbReference type="Pfam" id="PF00224"/>
    </source>
</evidence>
<organism evidence="15 16">
    <name type="scientific">Oesophagostomum dentatum</name>
    <name type="common">Nodular worm</name>
    <dbReference type="NCBI Taxonomy" id="61180"/>
    <lineage>
        <taxon>Eukaryota</taxon>
        <taxon>Metazoa</taxon>
        <taxon>Ecdysozoa</taxon>
        <taxon>Nematoda</taxon>
        <taxon>Chromadorea</taxon>
        <taxon>Rhabditida</taxon>
        <taxon>Rhabditina</taxon>
        <taxon>Rhabditomorpha</taxon>
        <taxon>Strongyloidea</taxon>
        <taxon>Strongylidae</taxon>
        <taxon>Oesophagostomum</taxon>
    </lineage>
</organism>
<dbReference type="Gene3D" id="3.20.20.60">
    <property type="entry name" value="Phosphoenolpyruvate-binding domains"/>
    <property type="match status" value="1"/>
</dbReference>
<sequence length="146" mass="15965">MPLYILLKRVACSDLKFGVEQGVNMIFASFIRNAESVLGEKGTYIKIISRIENEAGVDKLDEIIEESDDIMVSRGDLGIEIPADKMLIAKCYRTEKAVICATQMLESMVKKTRPTRVAGSDVANAVVDPSTTKRVVTVVGKLILSA</sequence>
<keyword evidence="6" id="KW-0479">Metal-binding</keyword>